<accession>A0AA49JEX2</accession>
<reference evidence="2" key="1">
    <citation type="journal article" date="2023" name="Comput. Struct. Biotechnol. J.">
        <title>Discovery of a novel marine Bacteroidetes with a rich repertoire of carbohydrate-active enzymes.</title>
        <authorList>
            <person name="Chen B."/>
            <person name="Liu G."/>
            <person name="Chen Q."/>
            <person name="Wang H."/>
            <person name="Liu L."/>
            <person name="Tang K."/>
        </authorList>
    </citation>
    <scope>NUCLEOTIDE SEQUENCE</scope>
    <source>
        <strain evidence="2">TK19036</strain>
    </source>
</reference>
<keyword evidence="1" id="KW-0732">Signal</keyword>
<gene>
    <name evidence="2" type="ORF">K4G66_07870</name>
</gene>
<name>A0AA49JEX2_9BACT</name>
<dbReference type="EMBL" id="CP120682">
    <property type="protein sequence ID" value="WKN38618.1"/>
    <property type="molecule type" value="Genomic_DNA"/>
</dbReference>
<feature type="signal peptide" evidence="1">
    <location>
        <begin position="1"/>
        <end position="18"/>
    </location>
</feature>
<evidence type="ECO:0000256" key="1">
    <source>
        <dbReference type="SAM" id="SignalP"/>
    </source>
</evidence>
<evidence type="ECO:0000313" key="2">
    <source>
        <dbReference type="EMBL" id="WKN38618.1"/>
    </source>
</evidence>
<dbReference type="SUPFAM" id="SSF50939">
    <property type="entry name" value="Sialidases"/>
    <property type="match status" value="1"/>
</dbReference>
<protein>
    <recommendedName>
        <fullName evidence="3">Exo-alpha-sialidase</fullName>
    </recommendedName>
</protein>
<organism evidence="2">
    <name type="scientific">Roseihalotalea indica</name>
    <dbReference type="NCBI Taxonomy" id="2867963"/>
    <lineage>
        <taxon>Bacteria</taxon>
        <taxon>Pseudomonadati</taxon>
        <taxon>Bacteroidota</taxon>
        <taxon>Cytophagia</taxon>
        <taxon>Cytophagales</taxon>
        <taxon>Catalimonadaceae</taxon>
        <taxon>Roseihalotalea</taxon>
    </lineage>
</organism>
<sequence length="351" mass="38928">MKVTVLMIMVFLSLLTQAHPGFTQSSDKRIALGKQPHMALDTKGILRIVFGRNDSIFCIASTDQGQTFTDPMIVGRVKDMHLGMSRGPQIASSAHVTLITATDKAGNIHAFRLDHATEQWKKMGQINDQPASAPEGLMSVAADQEDHFYAVWLDVRSDHKNKIYVASSQNQAEAWLENVLAYQSPDSTVCECCQPAIAVSKDKVYLMFRNWLNGSRDMYVMQSGKDDLSFTSAQKLGEGTWKLNGCPMDGGGIFIDDQQQVHTTWQREGKIYYSQPGQKEVLLGTGRGSSISGGAQPVIAWQEGTMLKARFLDSGQELMVGEGSFVEVRRLTNKKTVLVWENDGSIQFRKI</sequence>
<dbReference type="AlphaFoldDB" id="A0AA49JEX2"/>
<reference evidence="2" key="2">
    <citation type="journal article" date="2024" name="Antonie Van Leeuwenhoek">
        <title>Roseihalotalea indica gen. nov., sp. nov., a halophilic Bacteroidetes from mesopelagic Southwest Indian Ocean with higher carbohydrate metabolic potential.</title>
        <authorList>
            <person name="Chen B."/>
            <person name="Zhang M."/>
            <person name="Lin D."/>
            <person name="Ye J."/>
            <person name="Tang K."/>
        </authorList>
    </citation>
    <scope>NUCLEOTIDE SEQUENCE</scope>
    <source>
        <strain evidence="2">TK19036</strain>
    </source>
</reference>
<dbReference type="InterPro" id="IPR036278">
    <property type="entry name" value="Sialidase_sf"/>
</dbReference>
<evidence type="ECO:0008006" key="3">
    <source>
        <dbReference type="Google" id="ProtNLM"/>
    </source>
</evidence>
<proteinExistence type="predicted"/>
<feature type="chain" id="PRO_5041321829" description="Exo-alpha-sialidase" evidence="1">
    <location>
        <begin position="19"/>
        <end position="351"/>
    </location>
</feature>